<dbReference type="Proteomes" id="UP000887458">
    <property type="component" value="Unassembled WGS sequence"/>
</dbReference>
<keyword evidence="2" id="KW-1185">Reference proteome</keyword>
<organism evidence="1 2">
    <name type="scientific">Dermatophagoides pteronyssinus</name>
    <name type="common">European house dust mite</name>
    <dbReference type="NCBI Taxonomy" id="6956"/>
    <lineage>
        <taxon>Eukaryota</taxon>
        <taxon>Metazoa</taxon>
        <taxon>Ecdysozoa</taxon>
        <taxon>Arthropoda</taxon>
        <taxon>Chelicerata</taxon>
        <taxon>Arachnida</taxon>
        <taxon>Acari</taxon>
        <taxon>Acariformes</taxon>
        <taxon>Sarcoptiformes</taxon>
        <taxon>Astigmata</taxon>
        <taxon>Psoroptidia</taxon>
        <taxon>Analgoidea</taxon>
        <taxon>Pyroglyphidae</taxon>
        <taxon>Dermatophagoidinae</taxon>
        <taxon>Dermatophagoides</taxon>
    </lineage>
</organism>
<dbReference type="EMBL" id="NJHN03000034">
    <property type="protein sequence ID" value="KAH9423015.1"/>
    <property type="molecule type" value="Genomic_DNA"/>
</dbReference>
<protein>
    <submittedName>
        <fullName evidence="1">Uncharacterized protein</fullName>
    </submittedName>
</protein>
<comment type="caution">
    <text evidence="1">The sequence shown here is derived from an EMBL/GenBank/DDBJ whole genome shotgun (WGS) entry which is preliminary data.</text>
</comment>
<gene>
    <name evidence="1" type="ORF">DERP_007607</name>
</gene>
<proteinExistence type="predicted"/>
<reference evidence="1 2" key="2">
    <citation type="journal article" date="2022" name="Mol. Biol. Evol.">
        <title>Comparative Genomics Reveals Insights into the Divergent Evolution of Astigmatic Mites and Household Pest Adaptations.</title>
        <authorList>
            <person name="Xiong Q."/>
            <person name="Wan A.T."/>
            <person name="Liu X."/>
            <person name="Fung C.S."/>
            <person name="Xiao X."/>
            <person name="Malainual N."/>
            <person name="Hou J."/>
            <person name="Wang L."/>
            <person name="Wang M."/>
            <person name="Yang K.Y."/>
            <person name="Cui Y."/>
            <person name="Leung E.L."/>
            <person name="Nong W."/>
            <person name="Shin S.K."/>
            <person name="Au S.W."/>
            <person name="Jeong K.Y."/>
            <person name="Chew F.T."/>
            <person name="Hui J.H."/>
            <person name="Leung T.F."/>
            <person name="Tungtrongchitr A."/>
            <person name="Zhong N."/>
            <person name="Liu Z."/>
            <person name="Tsui S.K."/>
        </authorList>
    </citation>
    <scope>NUCLEOTIDE SEQUENCE [LARGE SCALE GENOMIC DNA]</scope>
    <source>
        <strain evidence="1">Derp</strain>
    </source>
</reference>
<evidence type="ECO:0000313" key="2">
    <source>
        <dbReference type="Proteomes" id="UP000887458"/>
    </source>
</evidence>
<name>A0ABQ8JKT7_DERPT</name>
<sequence>MNCVTLKTFDSRQKQKSDCERDIKKHRLTLILEIHMGKKIFTIFPSNIFIFMIQMFDCQYCIDKIDSN</sequence>
<reference evidence="1 2" key="1">
    <citation type="journal article" date="2018" name="J. Allergy Clin. Immunol.">
        <title>High-quality assembly of Dermatophagoides pteronyssinus genome and transcriptome reveals a wide range of novel allergens.</title>
        <authorList>
            <person name="Liu X.Y."/>
            <person name="Yang K.Y."/>
            <person name="Wang M.Q."/>
            <person name="Kwok J.S."/>
            <person name="Zeng X."/>
            <person name="Yang Z."/>
            <person name="Xiao X.J."/>
            <person name="Lau C.P."/>
            <person name="Li Y."/>
            <person name="Huang Z.M."/>
            <person name="Ba J.G."/>
            <person name="Yim A.K."/>
            <person name="Ouyang C.Y."/>
            <person name="Ngai S.M."/>
            <person name="Chan T.F."/>
            <person name="Leung E.L."/>
            <person name="Liu L."/>
            <person name="Liu Z.G."/>
            <person name="Tsui S.K."/>
        </authorList>
    </citation>
    <scope>NUCLEOTIDE SEQUENCE [LARGE SCALE GENOMIC DNA]</scope>
    <source>
        <strain evidence="1">Derp</strain>
    </source>
</reference>
<evidence type="ECO:0000313" key="1">
    <source>
        <dbReference type="EMBL" id="KAH9423015.1"/>
    </source>
</evidence>
<accession>A0ABQ8JKT7</accession>